<dbReference type="InterPro" id="IPR015995">
    <property type="entry name" value="MlrC_N"/>
</dbReference>
<dbReference type="EMBL" id="JAJHNU010000001">
    <property type="protein sequence ID" value="MDN4120215.1"/>
    <property type="molecule type" value="Genomic_DNA"/>
</dbReference>
<comment type="cofactor">
    <cofactor evidence="1">
        <name>Zn(2+)</name>
        <dbReference type="ChEBI" id="CHEBI:29105"/>
    </cofactor>
    <text evidence="1">Binds 1 zinc ion per subunit.</text>
</comment>
<evidence type="ECO:0000313" key="5">
    <source>
        <dbReference type="Proteomes" id="UP001168613"/>
    </source>
</evidence>
<sequence>MRLFAAGLSTETNTFSPIPTGINAFKERGYYPAGTHPDRMLQYSGPLWAARQRAQEHGWTLHEGAVAGAVPAGLTTRLAYEALRDEILSDLERAGPVDVVLLGLHGAMVAEGYPDCEGDLISRVRAMVGPNVIIGAELDPHCHMTAEMYEQADFLVCFKEYPHTDILERAYELVDLCAAKYQGKIKPTYALYDCQMISIMHTSRQPMRSFVDHLFELEKQAGILSISVVHGFPWGDVPGMGSKLLVYTDNDADAAAQLAERLGQQLIALRDDLQAEYLPLEQALANADQEQQYPVVFADSADNAGGGAASDSTFVLQYLLEHGITDAAIGPIWDPGAVGLCMNAGEGAVLDLRIGGKVSPASGQPVDARCTVLAIREDAYMTGLANTRVSLGDTAAVEVNGIVLILTSNRNQAISADLFTQFGVDLGARKYIVVKSSQHFYADFSTVAKRVLYLSTPGSVSPDITTLPYQHIVYPKWPLSNPA</sequence>
<reference evidence="4" key="1">
    <citation type="submission" date="2021-11" db="EMBL/GenBank/DDBJ databases">
        <title>Draft genome sequence of Alcaligenes endophyticus type strain CCUG 75668T.</title>
        <authorList>
            <person name="Salva-Serra F."/>
            <person name="Duran R.E."/>
            <person name="Seeger M."/>
            <person name="Moore E.R.B."/>
            <person name="Jaen-Luchoro D."/>
        </authorList>
    </citation>
    <scope>NUCLEOTIDE SEQUENCE</scope>
    <source>
        <strain evidence="4">CCUG 75668</strain>
    </source>
</reference>
<keyword evidence="5" id="KW-1185">Reference proteome</keyword>
<evidence type="ECO:0000256" key="1">
    <source>
        <dbReference type="PIRNR" id="PIRNR012702"/>
    </source>
</evidence>
<comment type="function">
    <text evidence="1">Involved in peptidolytic degradation of cyclic heptapeptide hepatotoxin microcystin (MC).</text>
</comment>
<evidence type="ECO:0000259" key="3">
    <source>
        <dbReference type="Pfam" id="PF07364"/>
    </source>
</evidence>
<dbReference type="PIRSF" id="PIRSF012702">
    <property type="entry name" value="UCP012702"/>
    <property type="match status" value="1"/>
</dbReference>
<dbReference type="Proteomes" id="UP001168613">
    <property type="component" value="Unassembled WGS sequence"/>
</dbReference>
<keyword evidence="1" id="KW-0378">Hydrolase</keyword>
<name>A0ABT8EGE6_9BURK</name>
<proteinExistence type="inferred from homology"/>
<gene>
    <name evidence="4" type="ORF">LMS43_02810</name>
</gene>
<feature type="domain" description="Microcystin LR degradation protein MlrC N-terminal" evidence="3">
    <location>
        <begin position="2"/>
        <end position="287"/>
    </location>
</feature>
<keyword evidence="1" id="KW-0645">Protease</keyword>
<comment type="caution">
    <text evidence="4">The sequence shown here is derived from an EMBL/GenBank/DDBJ whole genome shotgun (WGS) entry which is preliminary data.</text>
</comment>
<keyword evidence="1" id="KW-0479">Metal-binding</keyword>
<organism evidence="4 5">
    <name type="scientific">Alcaligenes endophyticus</name>
    <dbReference type="NCBI Taxonomy" id="1929088"/>
    <lineage>
        <taxon>Bacteria</taxon>
        <taxon>Pseudomonadati</taxon>
        <taxon>Pseudomonadota</taxon>
        <taxon>Betaproteobacteria</taxon>
        <taxon>Burkholderiales</taxon>
        <taxon>Alcaligenaceae</taxon>
        <taxon>Alcaligenes</taxon>
    </lineage>
</organism>
<protein>
    <recommendedName>
        <fullName evidence="1">Microcystinase C</fullName>
        <shortName evidence="1">MlrC</shortName>
    </recommendedName>
</protein>
<dbReference type="InterPro" id="IPR009197">
    <property type="entry name" value="MlrC"/>
</dbReference>
<feature type="domain" description="Microcystin LR degradation protein MlrC C-terminal" evidence="2">
    <location>
        <begin position="298"/>
        <end position="471"/>
    </location>
</feature>
<keyword evidence="1" id="KW-0482">Metalloprotease</keyword>
<dbReference type="InterPro" id="IPR010799">
    <property type="entry name" value="MlrC_C"/>
</dbReference>
<comment type="similarity">
    <text evidence="1">Belongs to the peptidase M81 family.</text>
</comment>
<dbReference type="Pfam" id="PF07364">
    <property type="entry name" value="DUF1485"/>
    <property type="match status" value="1"/>
</dbReference>
<evidence type="ECO:0000259" key="2">
    <source>
        <dbReference type="Pfam" id="PF07171"/>
    </source>
</evidence>
<dbReference type="RefSeq" id="WP_266122455.1">
    <property type="nucleotide sequence ID" value="NZ_JAJHNU010000001.1"/>
</dbReference>
<evidence type="ECO:0000313" key="4">
    <source>
        <dbReference type="EMBL" id="MDN4120215.1"/>
    </source>
</evidence>
<dbReference type="Pfam" id="PF07171">
    <property type="entry name" value="MlrC_C"/>
    <property type="match status" value="1"/>
</dbReference>
<accession>A0ABT8EGE6</accession>